<keyword evidence="4" id="KW-0472">Membrane</keyword>
<reference evidence="9" key="1">
    <citation type="submission" date="2017-02" db="UniProtKB">
        <authorList>
            <consortium name="WormBaseParasite"/>
        </authorList>
    </citation>
    <scope>IDENTIFICATION</scope>
</reference>
<reference evidence="6 8" key="2">
    <citation type="submission" date="2018-11" db="EMBL/GenBank/DDBJ databases">
        <authorList>
            <consortium name="Pathogen Informatics"/>
        </authorList>
    </citation>
    <scope>NUCLEOTIDE SEQUENCE [LARGE SCALE GENOMIC DNA]</scope>
</reference>
<dbReference type="PROSITE" id="PS50835">
    <property type="entry name" value="IG_LIKE"/>
    <property type="match status" value="1"/>
</dbReference>
<dbReference type="PANTHER" id="PTHR24366:SF96">
    <property type="entry name" value="LEUCINE RICH REPEAT CONTAINING 53"/>
    <property type="match status" value="1"/>
</dbReference>
<dbReference type="WBParaSite" id="DME_0001008301-mRNA-1">
    <property type="protein sequence ID" value="DME_0001008301-mRNA-1"/>
    <property type="gene ID" value="DME_0001008301"/>
</dbReference>
<feature type="domain" description="Ig-like" evidence="5">
    <location>
        <begin position="253"/>
        <end position="357"/>
    </location>
</feature>
<evidence type="ECO:0000313" key="8">
    <source>
        <dbReference type="Proteomes" id="UP000274756"/>
    </source>
</evidence>
<dbReference type="PANTHER" id="PTHR24366">
    <property type="entry name" value="IG(IMMUNOGLOBULIN) AND LRR(LEUCINE RICH REPEAT) DOMAINS"/>
    <property type="match status" value="1"/>
</dbReference>
<keyword evidence="4" id="KW-0812">Transmembrane</keyword>
<evidence type="ECO:0000256" key="4">
    <source>
        <dbReference type="SAM" id="Phobius"/>
    </source>
</evidence>
<dbReference type="STRING" id="318479.A0A0N4UQ19"/>
<keyword evidence="4" id="KW-1133">Transmembrane helix</keyword>
<dbReference type="AlphaFoldDB" id="A0A0N4UQ19"/>
<organism evidence="7 9">
    <name type="scientific">Dracunculus medinensis</name>
    <name type="common">Guinea worm</name>
    <dbReference type="NCBI Taxonomy" id="318479"/>
    <lineage>
        <taxon>Eukaryota</taxon>
        <taxon>Metazoa</taxon>
        <taxon>Ecdysozoa</taxon>
        <taxon>Nematoda</taxon>
        <taxon>Chromadorea</taxon>
        <taxon>Rhabditida</taxon>
        <taxon>Spirurina</taxon>
        <taxon>Dracunculoidea</taxon>
        <taxon>Dracunculidae</taxon>
        <taxon>Dracunculus</taxon>
    </lineage>
</organism>
<dbReference type="Gene3D" id="3.80.10.10">
    <property type="entry name" value="Ribonuclease Inhibitor"/>
    <property type="match status" value="2"/>
</dbReference>
<name>A0A0N4UQ19_DRAME</name>
<evidence type="ECO:0000313" key="9">
    <source>
        <dbReference type="WBParaSite" id="DME_0001008301-mRNA-1"/>
    </source>
</evidence>
<dbReference type="Proteomes" id="UP000038040">
    <property type="component" value="Unplaced"/>
</dbReference>
<dbReference type="SUPFAM" id="SSF48726">
    <property type="entry name" value="Immunoglobulin"/>
    <property type="match status" value="1"/>
</dbReference>
<sequence length="654" mass="76274">MSKSLRTIRVRRCQLARINIKSGDIENVVEVDLSENRLVNWSEICDLLRYVSSVQILNLSENFLENVDLNSCFAKNLRLLNITSFSSVSKIHSLDLSFNILSNISVIWPNSLISLNLSNNPLLHSIKSLSAPNLQYLYVENTGLKLLPPIIAQKLQHLSISSSEIETLDFDNISIPNLNEIDLIANRKLSFILGKLPMNILSFRLSDSMIQYLPSDFFKSSKKLQKVDILQNPWDCNKCLLLWTNFLSLSVRPQLNCSEDGSEDDCLLGISNKTEIIRDKIKQSAILPCKAYGSPLPFIEWWLTRPKRLIGSYDFANKKINLHWSRNESYRVIPGGYLVVQNVQPELVERYECIAKNKYASFLYLLFAIGNVSAVIRFRLDLSEWYQLAIFRSVFWGSVFASIILCTTILILNILWIIIRKTGLWWIKRSGKHYFDERINRVSRMVEALEKYRQRQMANLHESYQKKIGLLRENYHQQVELLRTSYANQVGRFRDYRAAQIENVNQHIESIRDNYNQQKIRLREYGSRRAEQLWESYERQVNRIRTFSLQQRLRLMRTYKVKQRYLNKLFEKFNEDPQSTAYIKTLELEADASVRRSPSYYSLPDCYLLSDDRGGSIIGDVVCHRCAGNRRPSSHNILDDGPSTSQQVHRREVR</sequence>
<evidence type="ECO:0000313" key="7">
    <source>
        <dbReference type="Proteomes" id="UP000038040"/>
    </source>
</evidence>
<dbReference type="InterPro" id="IPR013783">
    <property type="entry name" value="Ig-like_fold"/>
</dbReference>
<evidence type="ECO:0000256" key="1">
    <source>
        <dbReference type="ARBA" id="ARBA00022614"/>
    </source>
</evidence>
<dbReference type="EMBL" id="UYYG01000155">
    <property type="protein sequence ID" value="VDN53632.1"/>
    <property type="molecule type" value="Genomic_DNA"/>
</dbReference>
<evidence type="ECO:0000313" key="6">
    <source>
        <dbReference type="EMBL" id="VDN53632.1"/>
    </source>
</evidence>
<evidence type="ECO:0000259" key="5">
    <source>
        <dbReference type="PROSITE" id="PS50835"/>
    </source>
</evidence>
<dbReference type="Proteomes" id="UP000274756">
    <property type="component" value="Unassembled WGS sequence"/>
</dbReference>
<keyword evidence="1" id="KW-0433">Leucine-rich repeat</keyword>
<dbReference type="InterPro" id="IPR032675">
    <property type="entry name" value="LRR_dom_sf"/>
</dbReference>
<accession>A0A0N4UQ19</accession>
<dbReference type="OrthoDB" id="10061535at2759"/>
<keyword evidence="8" id="KW-1185">Reference proteome</keyword>
<evidence type="ECO:0000256" key="2">
    <source>
        <dbReference type="ARBA" id="ARBA00022737"/>
    </source>
</evidence>
<protein>
    <submittedName>
        <fullName evidence="9">Ig-like domain-containing protein</fullName>
    </submittedName>
</protein>
<feature type="transmembrane region" description="Helical" evidence="4">
    <location>
        <begin position="359"/>
        <end position="378"/>
    </location>
</feature>
<evidence type="ECO:0000256" key="3">
    <source>
        <dbReference type="SAM" id="MobiDB-lite"/>
    </source>
</evidence>
<dbReference type="InterPro" id="IPR036179">
    <property type="entry name" value="Ig-like_dom_sf"/>
</dbReference>
<dbReference type="CDD" id="cd00096">
    <property type="entry name" value="Ig"/>
    <property type="match status" value="1"/>
</dbReference>
<feature type="region of interest" description="Disordered" evidence="3">
    <location>
        <begin position="633"/>
        <end position="654"/>
    </location>
</feature>
<gene>
    <name evidence="6" type="ORF">DME_LOCUS3605</name>
</gene>
<feature type="transmembrane region" description="Helical" evidence="4">
    <location>
        <begin position="398"/>
        <end position="419"/>
    </location>
</feature>
<dbReference type="SUPFAM" id="SSF52058">
    <property type="entry name" value="L domain-like"/>
    <property type="match status" value="1"/>
</dbReference>
<dbReference type="Gene3D" id="2.60.40.10">
    <property type="entry name" value="Immunoglobulins"/>
    <property type="match status" value="1"/>
</dbReference>
<proteinExistence type="predicted"/>
<dbReference type="InterPro" id="IPR007110">
    <property type="entry name" value="Ig-like_dom"/>
</dbReference>
<keyword evidence="2" id="KW-0677">Repeat</keyword>